<evidence type="ECO:0000256" key="1">
    <source>
        <dbReference type="ARBA" id="ARBA00004137"/>
    </source>
</evidence>
<comment type="catalytic activity">
    <reaction evidence="12">
        <text>1,2-di-(9Z-octadecenoyl)-sn-glycero-3-phosphocholine + 1-hexadecanoyl-sn-glycero-3-phosphocholine = 1-hexadecanoyl-2-(9Z-octadecenoyl)-sn-glycero-3-phosphocholine + 1-(9Z-octadecenoyl)-sn-glycero-3-phosphocholine</text>
        <dbReference type="Rhea" id="RHEA:43816"/>
        <dbReference type="ChEBI" id="CHEBI:28610"/>
        <dbReference type="ChEBI" id="CHEBI:72998"/>
        <dbReference type="ChEBI" id="CHEBI:73001"/>
        <dbReference type="ChEBI" id="CHEBI:74669"/>
    </reaction>
    <physiologicalReaction direction="left-to-right" evidence="12">
        <dbReference type="Rhea" id="RHEA:43817"/>
    </physiologicalReaction>
    <physiologicalReaction direction="right-to-left" evidence="12">
        <dbReference type="Rhea" id="RHEA:43818"/>
    </physiologicalReaction>
</comment>
<evidence type="ECO:0000256" key="11">
    <source>
        <dbReference type="ARBA" id="ARBA00047906"/>
    </source>
</evidence>
<dbReference type="AlphaFoldDB" id="A0A0M3HFR6"/>
<evidence type="ECO:0000256" key="9">
    <source>
        <dbReference type="ARBA" id="ARBA00023315"/>
    </source>
</evidence>
<evidence type="ECO:0000256" key="13">
    <source>
        <dbReference type="RuleBase" id="RU365062"/>
    </source>
</evidence>
<dbReference type="PRINTS" id="PR00979">
    <property type="entry name" value="TAFAZZIN"/>
</dbReference>
<dbReference type="GO" id="GO:0005741">
    <property type="term" value="C:mitochondrial outer membrane"/>
    <property type="evidence" value="ECO:0007669"/>
    <property type="project" value="UniProtKB-SubCell"/>
</dbReference>
<dbReference type="InterPro" id="IPR000872">
    <property type="entry name" value="Tafazzin"/>
</dbReference>
<organism evidence="15 16">
    <name type="scientific">Ascaris lumbricoides</name>
    <name type="common">Giant roundworm</name>
    <dbReference type="NCBI Taxonomy" id="6252"/>
    <lineage>
        <taxon>Eukaryota</taxon>
        <taxon>Metazoa</taxon>
        <taxon>Ecdysozoa</taxon>
        <taxon>Nematoda</taxon>
        <taxon>Chromadorea</taxon>
        <taxon>Rhabditida</taxon>
        <taxon>Spirurina</taxon>
        <taxon>Ascaridomorpha</taxon>
        <taxon>Ascaridoidea</taxon>
        <taxon>Ascarididae</taxon>
        <taxon>Ascaris</taxon>
    </lineage>
</organism>
<keyword evidence="6" id="KW-0443">Lipid metabolism</keyword>
<name>A0A0M3HFR6_ASCLU</name>
<evidence type="ECO:0000313" key="15">
    <source>
        <dbReference type="Proteomes" id="UP000036681"/>
    </source>
</evidence>
<comment type="similarity">
    <text evidence="2 13">Belongs to the taffazin family.</text>
</comment>
<keyword evidence="4" id="KW-1000">Mitochondrion outer membrane</keyword>
<proteinExistence type="inferred from homology"/>
<dbReference type="PANTHER" id="PTHR12497:SF0">
    <property type="entry name" value="TAFAZZIN"/>
    <property type="match status" value="1"/>
</dbReference>
<keyword evidence="13" id="KW-1133">Transmembrane helix</keyword>
<feature type="domain" description="Phospholipid/glycerol acyltransferase" evidence="14">
    <location>
        <begin position="27"/>
        <end position="84"/>
    </location>
</feature>
<keyword evidence="15" id="KW-1185">Reference proteome</keyword>
<evidence type="ECO:0000256" key="3">
    <source>
        <dbReference type="ARBA" id="ARBA00022679"/>
    </source>
</evidence>
<keyword evidence="7" id="KW-0496">Mitochondrion</keyword>
<protein>
    <recommendedName>
        <fullName evidence="13">Tafazzin family protein</fullName>
    </recommendedName>
</protein>
<dbReference type="GO" id="GO:0005743">
    <property type="term" value="C:mitochondrial inner membrane"/>
    <property type="evidence" value="ECO:0007669"/>
    <property type="project" value="UniProtKB-SubCell"/>
</dbReference>
<comment type="catalytic activity">
    <reaction evidence="11">
        <text>1'-[1,2-diacyl-sn-glycero-3-phospho],3'-[1-acyl-sn-glycero-3-phospho]-glycerol + a 1,2-diacyl-sn-glycero-3-phosphocholine = a cardiolipin + a 1-acyl-sn-glycero-3-phosphocholine</text>
        <dbReference type="Rhea" id="RHEA:33731"/>
        <dbReference type="ChEBI" id="CHEBI:57643"/>
        <dbReference type="ChEBI" id="CHEBI:58168"/>
        <dbReference type="ChEBI" id="CHEBI:62237"/>
        <dbReference type="ChEBI" id="CHEBI:64743"/>
    </reaction>
    <physiologicalReaction direction="left-to-right" evidence="11">
        <dbReference type="Rhea" id="RHEA:33732"/>
    </physiologicalReaction>
    <physiologicalReaction direction="right-to-left" evidence="11">
        <dbReference type="Rhea" id="RHEA:33733"/>
    </physiologicalReaction>
</comment>
<evidence type="ECO:0000256" key="12">
    <source>
        <dbReference type="ARBA" id="ARBA00049543"/>
    </source>
</evidence>
<comment type="subcellular location">
    <subcellularLocation>
        <location evidence="1">Mitochondrion inner membrane</location>
        <topology evidence="1">Peripheral membrane protein</topology>
        <orientation evidence="1">Intermembrane side</orientation>
    </subcellularLocation>
    <subcellularLocation>
        <location evidence="10">Mitochondrion outer membrane</location>
        <topology evidence="10">Peripheral membrane protein</topology>
        <orientation evidence="10">Intermembrane side</orientation>
    </subcellularLocation>
</comment>
<dbReference type="Proteomes" id="UP000036681">
    <property type="component" value="Unplaced"/>
</dbReference>
<evidence type="ECO:0000256" key="8">
    <source>
        <dbReference type="ARBA" id="ARBA00023136"/>
    </source>
</evidence>
<accession>A0A0M3HFR6</accession>
<evidence type="ECO:0000256" key="10">
    <source>
        <dbReference type="ARBA" id="ARBA00024323"/>
    </source>
</evidence>
<evidence type="ECO:0000256" key="6">
    <source>
        <dbReference type="ARBA" id="ARBA00023098"/>
    </source>
</evidence>
<evidence type="ECO:0000313" key="16">
    <source>
        <dbReference type="WBParaSite" id="ALUE_0000036101-mRNA-1"/>
    </source>
</evidence>
<evidence type="ECO:0000259" key="14">
    <source>
        <dbReference type="Pfam" id="PF01553"/>
    </source>
</evidence>
<keyword evidence="3" id="KW-0808">Transferase</keyword>
<feature type="transmembrane region" description="Helical" evidence="13">
    <location>
        <begin position="13"/>
        <end position="38"/>
    </location>
</feature>
<reference evidence="16" key="1">
    <citation type="submission" date="2017-02" db="UniProtKB">
        <authorList>
            <consortium name="WormBaseParasite"/>
        </authorList>
    </citation>
    <scope>IDENTIFICATION</scope>
</reference>
<evidence type="ECO:0000256" key="2">
    <source>
        <dbReference type="ARBA" id="ARBA00010524"/>
    </source>
</evidence>
<dbReference type="PANTHER" id="PTHR12497">
    <property type="entry name" value="TAZ PROTEIN TAFAZZIN"/>
    <property type="match status" value="1"/>
</dbReference>
<dbReference type="InterPro" id="IPR002123">
    <property type="entry name" value="Plipid/glycerol_acylTrfase"/>
</dbReference>
<evidence type="ECO:0000256" key="7">
    <source>
        <dbReference type="ARBA" id="ARBA00023128"/>
    </source>
</evidence>
<dbReference type="WBParaSite" id="ALUE_0000036101-mRNA-1">
    <property type="protein sequence ID" value="ALUE_0000036101-mRNA-1"/>
    <property type="gene ID" value="ALUE_0000036101"/>
</dbReference>
<evidence type="ECO:0000256" key="5">
    <source>
        <dbReference type="ARBA" id="ARBA00022792"/>
    </source>
</evidence>
<keyword evidence="5" id="KW-0999">Mitochondrion inner membrane</keyword>
<keyword evidence="8 13" id="KW-0472">Membrane</keyword>
<dbReference type="Pfam" id="PF01553">
    <property type="entry name" value="Acyltransferase"/>
    <property type="match status" value="1"/>
</dbReference>
<evidence type="ECO:0000256" key="4">
    <source>
        <dbReference type="ARBA" id="ARBA00022787"/>
    </source>
</evidence>
<keyword evidence="9" id="KW-0012">Acyltransferase</keyword>
<sequence length="92" mass="10605">MHGIPNQLSFFDILINILVASFFSYFRFFSLGLCVPVVRGAGVYQRGVDFCIEKLAENRWVHVFPEGKVTPHPIRIKWGVARMVSFVPFHFC</sequence>
<dbReference type="GO" id="GO:0047184">
    <property type="term" value="F:1-acylglycerophosphocholine O-acyltransferase activity"/>
    <property type="evidence" value="ECO:0007669"/>
    <property type="project" value="TreeGrafter"/>
</dbReference>
<dbReference type="GO" id="GO:0007007">
    <property type="term" value="P:inner mitochondrial membrane organization"/>
    <property type="evidence" value="ECO:0007669"/>
    <property type="project" value="TreeGrafter"/>
</dbReference>
<dbReference type="GO" id="GO:0035965">
    <property type="term" value="P:cardiolipin acyl-chain remodeling"/>
    <property type="evidence" value="ECO:0007669"/>
    <property type="project" value="TreeGrafter"/>
</dbReference>
<keyword evidence="13" id="KW-0812">Transmembrane</keyword>